<dbReference type="AlphaFoldDB" id="A6I3M6"/>
<reference evidence="1 2" key="1">
    <citation type="submission" date="2005-09" db="EMBL/GenBank/DDBJ databases">
        <authorList>
            <person name="Mural R.J."/>
            <person name="Li P.W."/>
            <person name="Adams M.D."/>
            <person name="Amanatides P.G."/>
            <person name="Baden-Tillson H."/>
            <person name="Barnstead M."/>
            <person name="Chin S.H."/>
            <person name="Dew I."/>
            <person name="Evans C.A."/>
            <person name="Ferriera S."/>
            <person name="Flanigan M."/>
            <person name="Fosler C."/>
            <person name="Glodek A."/>
            <person name="Gu Z."/>
            <person name="Holt R.A."/>
            <person name="Jennings D."/>
            <person name="Kraft C.L."/>
            <person name="Lu F."/>
            <person name="Nguyen T."/>
            <person name="Nusskern D.R."/>
            <person name="Pfannkoch C.M."/>
            <person name="Sitter C."/>
            <person name="Sutton G.G."/>
            <person name="Venter J.C."/>
            <person name="Wang Z."/>
            <person name="Woodage T."/>
            <person name="Zheng X.H."/>
            <person name="Zhong F."/>
        </authorList>
    </citation>
    <scope>NUCLEOTIDE SEQUENCE [LARGE SCALE GENOMIC DNA]</scope>
    <source>
        <strain>BN</strain>
        <strain evidence="2">Sprague-Dawley</strain>
    </source>
</reference>
<proteinExistence type="predicted"/>
<accession>A6I3M6</accession>
<evidence type="ECO:0000313" key="1">
    <source>
        <dbReference type="EMBL" id="EDL77001.1"/>
    </source>
</evidence>
<dbReference type="Proteomes" id="UP000234681">
    <property type="component" value="Chromosome 8"/>
</dbReference>
<organism evidence="1 2">
    <name type="scientific">Rattus norvegicus</name>
    <name type="common">Rat</name>
    <dbReference type="NCBI Taxonomy" id="10116"/>
    <lineage>
        <taxon>Eukaryota</taxon>
        <taxon>Metazoa</taxon>
        <taxon>Chordata</taxon>
        <taxon>Craniata</taxon>
        <taxon>Vertebrata</taxon>
        <taxon>Euteleostomi</taxon>
        <taxon>Mammalia</taxon>
        <taxon>Eutheria</taxon>
        <taxon>Euarchontoglires</taxon>
        <taxon>Glires</taxon>
        <taxon>Rodentia</taxon>
        <taxon>Myomorpha</taxon>
        <taxon>Muroidea</taxon>
        <taxon>Muridae</taxon>
        <taxon>Murinae</taxon>
        <taxon>Rattus</taxon>
    </lineage>
</organism>
<name>A6I3M6_RAT</name>
<protein>
    <submittedName>
        <fullName evidence="1">RCG25375</fullName>
    </submittedName>
</protein>
<gene>
    <name evidence="1" type="ORF">rCG_25375</name>
</gene>
<evidence type="ECO:0000313" key="2">
    <source>
        <dbReference type="Proteomes" id="UP000234681"/>
    </source>
</evidence>
<sequence>MSLTVENKTVTVGERGWSNIFSCYQSPIQFSPLTPFTYISTFFQLNEVQVAL</sequence>
<dbReference type="EMBL" id="CH473954">
    <property type="protein sequence ID" value="EDL77001.1"/>
    <property type="molecule type" value="Genomic_DNA"/>
</dbReference>